<keyword evidence="4" id="KW-1185">Reference proteome</keyword>
<evidence type="ECO:0000256" key="1">
    <source>
        <dbReference type="SAM" id="MobiDB-lite"/>
    </source>
</evidence>
<evidence type="ECO:0000256" key="2">
    <source>
        <dbReference type="SAM" id="Phobius"/>
    </source>
</evidence>
<dbReference type="EMBL" id="NIVC01000432">
    <property type="protein sequence ID" value="PAA83153.1"/>
    <property type="molecule type" value="Genomic_DNA"/>
</dbReference>
<reference evidence="3 4" key="1">
    <citation type="submission" date="2017-06" db="EMBL/GenBank/DDBJ databases">
        <title>A platform for efficient transgenesis in Macrostomum lignano, a flatworm model organism for stem cell research.</title>
        <authorList>
            <person name="Berezikov E."/>
        </authorList>
    </citation>
    <scope>NUCLEOTIDE SEQUENCE [LARGE SCALE GENOMIC DNA]</scope>
    <source>
        <strain evidence="3">DV1</strain>
        <tissue evidence="3">Whole organism</tissue>
    </source>
</reference>
<feature type="region of interest" description="Disordered" evidence="1">
    <location>
        <begin position="194"/>
        <end position="221"/>
    </location>
</feature>
<dbReference type="Proteomes" id="UP000215902">
    <property type="component" value="Unassembled WGS sequence"/>
</dbReference>
<sequence>IYLETLYQYFFSLTSSWIILSFILHLSIKSEGAFMATLNSETEQARLKYLSGPQNLVIPCAVRPSRGAVSHQWRGPGFYQSETHRFTDPPQVTRDPVGQGLDKTAAVSGWPSAASSTTGVGCHAAEHAPAPYAERWRGRPVFFSAEHQTLSNEHPAGPVAPDARLFYNEDDWEKYKYMLNSRDIQRVEAKAEEALAAEPGAAAGEQRNRNPNKPKERVWYF</sequence>
<protein>
    <submittedName>
        <fullName evidence="3">Uncharacterized protein</fullName>
    </submittedName>
</protein>
<feature type="transmembrane region" description="Helical" evidence="2">
    <location>
        <begin position="6"/>
        <end position="28"/>
    </location>
</feature>
<feature type="non-terminal residue" evidence="3">
    <location>
        <position position="1"/>
    </location>
</feature>
<feature type="compositionally biased region" description="Low complexity" evidence="1">
    <location>
        <begin position="194"/>
        <end position="205"/>
    </location>
</feature>
<name>A0A267GAX5_9PLAT</name>
<accession>A0A267GAX5</accession>
<proteinExistence type="predicted"/>
<evidence type="ECO:0000313" key="3">
    <source>
        <dbReference type="EMBL" id="PAA83153.1"/>
    </source>
</evidence>
<dbReference type="OrthoDB" id="6038736at2759"/>
<comment type="caution">
    <text evidence="3">The sequence shown here is derived from an EMBL/GenBank/DDBJ whole genome shotgun (WGS) entry which is preliminary data.</text>
</comment>
<keyword evidence="2" id="KW-1133">Transmembrane helix</keyword>
<evidence type="ECO:0000313" key="4">
    <source>
        <dbReference type="Proteomes" id="UP000215902"/>
    </source>
</evidence>
<gene>
    <name evidence="3" type="ORF">BOX15_Mlig001692g3</name>
</gene>
<keyword evidence="2" id="KW-0472">Membrane</keyword>
<organism evidence="3 4">
    <name type="scientific">Macrostomum lignano</name>
    <dbReference type="NCBI Taxonomy" id="282301"/>
    <lineage>
        <taxon>Eukaryota</taxon>
        <taxon>Metazoa</taxon>
        <taxon>Spiralia</taxon>
        <taxon>Lophotrochozoa</taxon>
        <taxon>Platyhelminthes</taxon>
        <taxon>Rhabditophora</taxon>
        <taxon>Macrostomorpha</taxon>
        <taxon>Macrostomida</taxon>
        <taxon>Macrostomidae</taxon>
        <taxon>Macrostomum</taxon>
    </lineage>
</organism>
<dbReference type="AlphaFoldDB" id="A0A267GAX5"/>
<keyword evidence="2" id="KW-0812">Transmembrane</keyword>